<dbReference type="SUPFAM" id="SSF63380">
    <property type="entry name" value="Riboflavin synthase domain-like"/>
    <property type="match status" value="1"/>
</dbReference>
<feature type="transmembrane region" description="Helical" evidence="10">
    <location>
        <begin position="155"/>
        <end position="174"/>
    </location>
</feature>
<dbReference type="Gene3D" id="3.10.120.10">
    <property type="entry name" value="Cytochrome b5-like heme/steroid binding domain"/>
    <property type="match status" value="1"/>
</dbReference>
<evidence type="ECO:0000256" key="3">
    <source>
        <dbReference type="ARBA" id="ARBA00006105"/>
    </source>
</evidence>
<dbReference type="Pfam" id="PF00175">
    <property type="entry name" value="NAD_binding_1"/>
    <property type="match status" value="1"/>
</dbReference>
<evidence type="ECO:0000313" key="14">
    <source>
        <dbReference type="Proteomes" id="UP000660729"/>
    </source>
</evidence>
<evidence type="ECO:0000256" key="6">
    <source>
        <dbReference type="ARBA" id="ARBA00023002"/>
    </source>
</evidence>
<dbReference type="GO" id="GO:0016020">
    <property type="term" value="C:membrane"/>
    <property type="evidence" value="ECO:0007669"/>
    <property type="project" value="UniProtKB-SubCell"/>
</dbReference>
<keyword evidence="10" id="KW-1133">Transmembrane helix</keyword>
<feature type="transmembrane region" description="Helical" evidence="10">
    <location>
        <begin position="121"/>
        <end position="140"/>
    </location>
</feature>
<evidence type="ECO:0000256" key="9">
    <source>
        <dbReference type="PIRSR" id="PIRSR601834-1"/>
    </source>
</evidence>
<feature type="domain" description="Cytochrome b5 heme-binding" evidence="11">
    <location>
        <begin position="19"/>
        <end position="90"/>
    </location>
</feature>
<gene>
    <name evidence="13" type="ORF">HII31_04821</name>
</gene>
<dbReference type="InterPro" id="IPR039261">
    <property type="entry name" value="FNR_nucleotide-bd"/>
</dbReference>
<dbReference type="PANTHER" id="PTHR19370:SF178">
    <property type="entry name" value="CYTOCHROME-B5 REDUCTASE"/>
    <property type="match status" value="1"/>
</dbReference>
<keyword evidence="10" id="KW-0812">Transmembrane</keyword>
<evidence type="ECO:0000256" key="2">
    <source>
        <dbReference type="ARBA" id="ARBA00004370"/>
    </source>
</evidence>
<evidence type="ECO:0000259" key="12">
    <source>
        <dbReference type="PROSITE" id="PS51384"/>
    </source>
</evidence>
<dbReference type="InterPro" id="IPR001433">
    <property type="entry name" value="OxRdtase_FAD/NAD-bd"/>
</dbReference>
<feature type="binding site" evidence="9">
    <location>
        <position position="269"/>
    </location>
    <ligand>
        <name>FAD</name>
        <dbReference type="ChEBI" id="CHEBI:57692"/>
    </ligand>
</feature>
<dbReference type="EMBL" id="JABCIY010000070">
    <property type="protein sequence ID" value="KAF7193931.1"/>
    <property type="molecule type" value="Genomic_DNA"/>
</dbReference>
<dbReference type="Pfam" id="PF00173">
    <property type="entry name" value="Cyt-b5"/>
    <property type="match status" value="1"/>
</dbReference>
<evidence type="ECO:0000256" key="8">
    <source>
        <dbReference type="ARBA" id="ARBA00023136"/>
    </source>
</evidence>
<keyword evidence="4 9" id="KW-0285">Flavoprotein</keyword>
<dbReference type="PRINTS" id="PR00406">
    <property type="entry name" value="CYTB5RDTASE"/>
</dbReference>
<accession>A0A8H6RMV7</accession>
<keyword evidence="7" id="KW-0520">NAD</keyword>
<dbReference type="SUPFAM" id="SSF52343">
    <property type="entry name" value="Ferredoxin reductase-like, C-terminal NADP-linked domain"/>
    <property type="match status" value="1"/>
</dbReference>
<feature type="domain" description="FAD-binding FR-type" evidence="12">
    <location>
        <begin position="213"/>
        <end position="321"/>
    </location>
</feature>
<proteinExistence type="inferred from homology"/>
<reference evidence="13" key="1">
    <citation type="submission" date="2020-04" db="EMBL/GenBank/DDBJ databases">
        <title>Draft genome resource of the tomato pathogen Pseudocercospora fuligena.</title>
        <authorList>
            <person name="Zaccaron A."/>
        </authorList>
    </citation>
    <scope>NUCLEOTIDE SEQUENCE</scope>
    <source>
        <strain evidence="13">PF001</strain>
    </source>
</reference>
<dbReference type="SUPFAM" id="SSF55856">
    <property type="entry name" value="Cytochrome b5-like heme/steroid binding domain"/>
    <property type="match status" value="1"/>
</dbReference>
<keyword evidence="8 10" id="KW-0472">Membrane</keyword>
<feature type="binding site" evidence="9">
    <location>
        <position position="338"/>
    </location>
    <ligand>
        <name>FAD</name>
        <dbReference type="ChEBI" id="CHEBI:57692"/>
    </ligand>
</feature>
<evidence type="ECO:0000256" key="10">
    <source>
        <dbReference type="SAM" id="Phobius"/>
    </source>
</evidence>
<dbReference type="Proteomes" id="UP000660729">
    <property type="component" value="Unassembled WGS sequence"/>
</dbReference>
<dbReference type="FunFam" id="3.40.50.80:FF:000009">
    <property type="entry name" value="NADH-cytochrome b5 reductase"/>
    <property type="match status" value="1"/>
</dbReference>
<dbReference type="SMART" id="SM01117">
    <property type="entry name" value="Cyt-b5"/>
    <property type="match status" value="1"/>
</dbReference>
<feature type="binding site" evidence="9">
    <location>
        <position position="271"/>
    </location>
    <ligand>
        <name>FAD</name>
        <dbReference type="ChEBI" id="CHEBI:57692"/>
    </ligand>
</feature>
<dbReference type="InterPro" id="IPR036400">
    <property type="entry name" value="Cyt_B5-like_heme/steroid_sf"/>
</dbReference>
<dbReference type="InterPro" id="IPR001199">
    <property type="entry name" value="Cyt_B5-like_heme/steroid-bd"/>
</dbReference>
<feature type="binding site" evidence="9">
    <location>
        <position position="286"/>
    </location>
    <ligand>
        <name>FAD</name>
        <dbReference type="ChEBI" id="CHEBI:57692"/>
    </ligand>
</feature>
<comment type="similarity">
    <text evidence="3">Belongs to the flavoprotein pyridine nucleotide cytochrome reductase family.</text>
</comment>
<dbReference type="CDD" id="cd06183">
    <property type="entry name" value="cyt_b5_reduct_like"/>
    <property type="match status" value="1"/>
</dbReference>
<dbReference type="GO" id="GO:0005783">
    <property type="term" value="C:endoplasmic reticulum"/>
    <property type="evidence" value="ECO:0007669"/>
    <property type="project" value="TreeGrafter"/>
</dbReference>
<evidence type="ECO:0000256" key="4">
    <source>
        <dbReference type="ARBA" id="ARBA00022630"/>
    </source>
</evidence>
<comment type="cofactor">
    <cofactor evidence="1 9">
        <name>FAD</name>
        <dbReference type="ChEBI" id="CHEBI:57692"/>
    </cofactor>
</comment>
<evidence type="ECO:0000256" key="7">
    <source>
        <dbReference type="ARBA" id="ARBA00023027"/>
    </source>
</evidence>
<evidence type="ECO:0000259" key="11">
    <source>
        <dbReference type="PROSITE" id="PS50255"/>
    </source>
</evidence>
<evidence type="ECO:0000256" key="5">
    <source>
        <dbReference type="ARBA" id="ARBA00022827"/>
    </source>
</evidence>
<sequence>MTSSERVESKSQWKTEVEVPHLEKQDVAKHNTKSDLWIIIHGKVRARDHPGGADAIFEVAGQDATSAYEDVGHSEDAGEIMHQFLVGVIEGSSSTKSPAKPAVQVVRRGPTKTDAKSGYSLQLEVAVVAVGTAAMFWWLASNTRLTHSLLPKGGFGSGFALASIVCGVGAVVGYSRLDQAMAFKGSYPNYPAHMHASHAVASINHPAGFLKPQEYQKLPLERRDELSRDTVRLVFRLPQKTSVLGLPIGQHVAVRGYFDDEKGHHTVVRSYTPVSNNKDLGRLELVIKMYPDGQLTGKYLSSLQIGDQVEFRGPKGAMRYRKGLAKKIGMIVGGTGVTPMYQLIRAICEDKTDETQVQLICANRTPSDILLQTQLDRYQKMAPGKFDVLYIVDQSEPGWKGKVGRVDKAMMQEYLPGAEKDNKIMLCGPPGMVNAMIKNLVGLGFEKPGAVSKITDQVFVF</sequence>
<dbReference type="AlphaFoldDB" id="A0A8H6RMV7"/>
<keyword evidence="14" id="KW-1185">Reference proteome</keyword>
<dbReference type="Gene3D" id="2.40.30.10">
    <property type="entry name" value="Translation factors"/>
    <property type="match status" value="1"/>
</dbReference>
<organism evidence="13 14">
    <name type="scientific">Pseudocercospora fuligena</name>
    <dbReference type="NCBI Taxonomy" id="685502"/>
    <lineage>
        <taxon>Eukaryota</taxon>
        <taxon>Fungi</taxon>
        <taxon>Dikarya</taxon>
        <taxon>Ascomycota</taxon>
        <taxon>Pezizomycotina</taxon>
        <taxon>Dothideomycetes</taxon>
        <taxon>Dothideomycetidae</taxon>
        <taxon>Mycosphaerellales</taxon>
        <taxon>Mycosphaerellaceae</taxon>
        <taxon>Pseudocercospora</taxon>
    </lineage>
</organism>
<keyword evidence="5 9" id="KW-0274">FAD</keyword>
<dbReference type="PANTHER" id="PTHR19370">
    <property type="entry name" value="NADH-CYTOCHROME B5 REDUCTASE"/>
    <property type="match status" value="1"/>
</dbReference>
<feature type="binding site" evidence="9">
    <location>
        <position position="288"/>
    </location>
    <ligand>
        <name>FAD</name>
        <dbReference type="ChEBI" id="CHEBI:57692"/>
    </ligand>
</feature>
<protein>
    <submittedName>
        <fullName evidence="13">NADH-cytochrome b5 reductase 1</fullName>
    </submittedName>
</protein>
<dbReference type="InterPro" id="IPR008333">
    <property type="entry name" value="Cbr1-like_FAD-bd_dom"/>
</dbReference>
<dbReference type="PROSITE" id="PS50255">
    <property type="entry name" value="CYTOCHROME_B5_2"/>
    <property type="match status" value="1"/>
</dbReference>
<dbReference type="GO" id="GO:0016491">
    <property type="term" value="F:oxidoreductase activity"/>
    <property type="evidence" value="ECO:0007669"/>
    <property type="project" value="UniProtKB-KW"/>
</dbReference>
<dbReference type="Gene3D" id="3.40.50.80">
    <property type="entry name" value="Nucleotide-binding domain of ferredoxin-NADP reductase (FNR) module"/>
    <property type="match status" value="1"/>
</dbReference>
<dbReference type="OrthoDB" id="432685at2759"/>
<comment type="subcellular location">
    <subcellularLocation>
        <location evidence="2">Membrane</location>
    </subcellularLocation>
</comment>
<dbReference type="Pfam" id="PF00970">
    <property type="entry name" value="FAD_binding_6"/>
    <property type="match status" value="1"/>
</dbReference>
<name>A0A8H6RMV7_9PEZI</name>
<evidence type="ECO:0000313" key="13">
    <source>
        <dbReference type="EMBL" id="KAF7193931.1"/>
    </source>
</evidence>
<keyword evidence="6" id="KW-0560">Oxidoreductase</keyword>
<evidence type="ECO:0000256" key="1">
    <source>
        <dbReference type="ARBA" id="ARBA00001974"/>
    </source>
</evidence>
<comment type="caution">
    <text evidence="13">The sequence shown here is derived from an EMBL/GenBank/DDBJ whole genome shotgun (WGS) entry which is preliminary data.</text>
</comment>
<dbReference type="InterPro" id="IPR001834">
    <property type="entry name" value="CBR-like"/>
</dbReference>
<dbReference type="InterPro" id="IPR017927">
    <property type="entry name" value="FAD-bd_FR_type"/>
</dbReference>
<dbReference type="PROSITE" id="PS51384">
    <property type="entry name" value="FAD_FR"/>
    <property type="match status" value="1"/>
</dbReference>
<dbReference type="InterPro" id="IPR017938">
    <property type="entry name" value="Riboflavin_synthase-like_b-brl"/>
</dbReference>